<reference evidence="1" key="1">
    <citation type="submission" date="2019-10" db="EMBL/GenBank/DDBJ databases">
        <authorList>
            <consortium name="DOE Joint Genome Institute"/>
            <person name="Kuo A."/>
            <person name="Miyauchi S."/>
            <person name="Kiss E."/>
            <person name="Drula E."/>
            <person name="Kohler A."/>
            <person name="Sanchez-Garcia M."/>
            <person name="Andreopoulos B."/>
            <person name="Barry K.W."/>
            <person name="Bonito G."/>
            <person name="Buee M."/>
            <person name="Carver A."/>
            <person name="Chen C."/>
            <person name="Cichocki N."/>
            <person name="Clum A."/>
            <person name="Culley D."/>
            <person name="Crous P.W."/>
            <person name="Fauchery L."/>
            <person name="Girlanda M."/>
            <person name="Hayes R."/>
            <person name="Keri Z."/>
            <person name="LaButti K."/>
            <person name="Lipzen A."/>
            <person name="Lombard V."/>
            <person name="Magnuson J."/>
            <person name="Maillard F."/>
            <person name="Morin E."/>
            <person name="Murat C."/>
            <person name="Nolan M."/>
            <person name="Ohm R."/>
            <person name="Pangilinan J."/>
            <person name="Pereira M."/>
            <person name="Perotto S."/>
            <person name="Peter M."/>
            <person name="Riley R."/>
            <person name="Sitrit Y."/>
            <person name="Stielow B."/>
            <person name="Szollosi G."/>
            <person name="Zifcakova L."/>
            <person name="Stursova M."/>
            <person name="Spatafora J.W."/>
            <person name="Tedersoo L."/>
            <person name="Vaario L.-M."/>
            <person name="Yamada A."/>
            <person name="Yan M."/>
            <person name="Wang P."/>
            <person name="Xu J."/>
            <person name="Bruns T."/>
            <person name="Baldrian P."/>
            <person name="Vilgalys R."/>
            <person name="Henrissat B."/>
            <person name="Grigoriev I.V."/>
            <person name="Hibbett D."/>
            <person name="Nagy L.G."/>
            <person name="Martin F.M."/>
        </authorList>
    </citation>
    <scope>NUCLEOTIDE SEQUENCE</scope>
    <source>
        <strain evidence="1">Prilba</strain>
    </source>
</reference>
<protein>
    <submittedName>
        <fullName evidence="1">Uncharacterized protein</fullName>
    </submittedName>
</protein>
<accession>A0A9P5MLH0</accession>
<proteinExistence type="predicted"/>
<name>A0A9P5MLH0_9AGAM</name>
<sequence>MPLGVALTGNRLFTTSWILGLGIPKAIYSNRGQSLISPTLDWVGGVILSFISYWLAVIEATRPELCPGFFEVDLAPCILEFLRRDDVYIWFTSILPVLQAVEAMSFVKYTKQLLTECAPTSEGVPQICEDSPTQLVLGVSTAVFLFCLHGLRVLWPKCFEGELPQHDRSNRWSVLIAFGRQSAL</sequence>
<organism evidence="1 2">
    <name type="scientific">Russula ochroleuca</name>
    <dbReference type="NCBI Taxonomy" id="152965"/>
    <lineage>
        <taxon>Eukaryota</taxon>
        <taxon>Fungi</taxon>
        <taxon>Dikarya</taxon>
        <taxon>Basidiomycota</taxon>
        <taxon>Agaricomycotina</taxon>
        <taxon>Agaricomycetes</taxon>
        <taxon>Russulales</taxon>
        <taxon>Russulaceae</taxon>
        <taxon>Russula</taxon>
    </lineage>
</organism>
<dbReference type="AlphaFoldDB" id="A0A9P5MLH0"/>
<comment type="caution">
    <text evidence="1">The sequence shown here is derived from an EMBL/GenBank/DDBJ whole genome shotgun (WGS) entry which is preliminary data.</text>
</comment>
<evidence type="ECO:0000313" key="2">
    <source>
        <dbReference type="Proteomes" id="UP000759537"/>
    </source>
</evidence>
<gene>
    <name evidence="1" type="ORF">DFH94DRAFT_287748</name>
</gene>
<dbReference type="OrthoDB" id="3268450at2759"/>
<dbReference type="EMBL" id="WHVB01000034">
    <property type="protein sequence ID" value="KAF8467910.1"/>
    <property type="molecule type" value="Genomic_DNA"/>
</dbReference>
<evidence type="ECO:0000313" key="1">
    <source>
        <dbReference type="EMBL" id="KAF8467910.1"/>
    </source>
</evidence>
<reference evidence="1" key="2">
    <citation type="journal article" date="2020" name="Nat. Commun.">
        <title>Large-scale genome sequencing of mycorrhizal fungi provides insights into the early evolution of symbiotic traits.</title>
        <authorList>
            <person name="Miyauchi S."/>
            <person name="Kiss E."/>
            <person name="Kuo A."/>
            <person name="Drula E."/>
            <person name="Kohler A."/>
            <person name="Sanchez-Garcia M."/>
            <person name="Morin E."/>
            <person name="Andreopoulos B."/>
            <person name="Barry K.W."/>
            <person name="Bonito G."/>
            <person name="Buee M."/>
            <person name="Carver A."/>
            <person name="Chen C."/>
            <person name="Cichocki N."/>
            <person name="Clum A."/>
            <person name="Culley D."/>
            <person name="Crous P.W."/>
            <person name="Fauchery L."/>
            <person name="Girlanda M."/>
            <person name="Hayes R.D."/>
            <person name="Keri Z."/>
            <person name="LaButti K."/>
            <person name="Lipzen A."/>
            <person name="Lombard V."/>
            <person name="Magnuson J."/>
            <person name="Maillard F."/>
            <person name="Murat C."/>
            <person name="Nolan M."/>
            <person name="Ohm R.A."/>
            <person name="Pangilinan J."/>
            <person name="Pereira M.F."/>
            <person name="Perotto S."/>
            <person name="Peter M."/>
            <person name="Pfister S."/>
            <person name="Riley R."/>
            <person name="Sitrit Y."/>
            <person name="Stielow J.B."/>
            <person name="Szollosi G."/>
            <person name="Zifcakova L."/>
            <person name="Stursova M."/>
            <person name="Spatafora J.W."/>
            <person name="Tedersoo L."/>
            <person name="Vaario L.M."/>
            <person name="Yamada A."/>
            <person name="Yan M."/>
            <person name="Wang P."/>
            <person name="Xu J."/>
            <person name="Bruns T."/>
            <person name="Baldrian P."/>
            <person name="Vilgalys R."/>
            <person name="Dunand C."/>
            <person name="Henrissat B."/>
            <person name="Grigoriev I.V."/>
            <person name="Hibbett D."/>
            <person name="Nagy L.G."/>
            <person name="Martin F.M."/>
        </authorList>
    </citation>
    <scope>NUCLEOTIDE SEQUENCE</scope>
    <source>
        <strain evidence="1">Prilba</strain>
    </source>
</reference>
<keyword evidence="2" id="KW-1185">Reference proteome</keyword>
<dbReference type="Proteomes" id="UP000759537">
    <property type="component" value="Unassembled WGS sequence"/>
</dbReference>